<feature type="transmembrane region" description="Helical" evidence="7">
    <location>
        <begin position="21"/>
        <end position="40"/>
    </location>
</feature>
<accession>A0A9W6CGN3</accession>
<dbReference type="Proteomes" id="UP001145094">
    <property type="component" value="Unassembled WGS sequence"/>
</dbReference>
<evidence type="ECO:0000256" key="4">
    <source>
        <dbReference type="ARBA" id="ARBA00022989"/>
    </source>
</evidence>
<proteinExistence type="predicted"/>
<dbReference type="PANTHER" id="PTHR35007">
    <property type="entry name" value="INTEGRAL MEMBRANE PROTEIN-RELATED"/>
    <property type="match status" value="1"/>
</dbReference>
<dbReference type="PANTHER" id="PTHR35007:SF1">
    <property type="entry name" value="PILUS ASSEMBLY PROTEIN"/>
    <property type="match status" value="1"/>
</dbReference>
<dbReference type="AlphaFoldDB" id="A0A9W6CGN3"/>
<dbReference type="InterPro" id="IPR018076">
    <property type="entry name" value="T2SS_GspF_dom"/>
</dbReference>
<keyword evidence="3 7" id="KW-0812">Transmembrane</keyword>
<comment type="subcellular location">
    <subcellularLocation>
        <location evidence="1">Cell membrane</location>
        <topology evidence="1">Multi-pass membrane protein</topology>
    </subcellularLocation>
</comment>
<feature type="coiled-coil region" evidence="6">
    <location>
        <begin position="171"/>
        <end position="198"/>
    </location>
</feature>
<evidence type="ECO:0000256" key="5">
    <source>
        <dbReference type="ARBA" id="ARBA00023136"/>
    </source>
</evidence>
<feature type="domain" description="Type II secretion system protein GspF" evidence="8">
    <location>
        <begin position="83"/>
        <end position="214"/>
    </location>
</feature>
<evidence type="ECO:0000259" key="8">
    <source>
        <dbReference type="Pfam" id="PF00482"/>
    </source>
</evidence>
<keyword evidence="5 7" id="KW-0472">Membrane</keyword>
<keyword evidence="4 7" id="KW-1133">Transmembrane helix</keyword>
<evidence type="ECO:0000256" key="2">
    <source>
        <dbReference type="ARBA" id="ARBA00022475"/>
    </source>
</evidence>
<evidence type="ECO:0000256" key="3">
    <source>
        <dbReference type="ARBA" id="ARBA00022692"/>
    </source>
</evidence>
<sequence>MLKKRNYRKKKNCWRQDIRKGEYLTGCLGAVGAAGLTALLFYRSTVAALVLLLPVGGTFLYVWEKEKLRRKEREFTRQFLDALQSVSAALNVGYSLENSLLEAGKEMRIMYREQDRILKEWNYMIRQMKMNIGVERILEEFSERIDQEDVRNFVTVTATVKKSGGNMARVIRQTISQIQEKEELNQEIETVISAKKMEFLVMAVIPFGMIAYMMLSFPEFMEVLYQGVPGRAVMTGCLVLYLAAFGTGFRMIQIEV</sequence>
<organism evidence="9 10">
    <name type="scientific">Sellimonas catena</name>
    <dbReference type="NCBI Taxonomy" id="2994035"/>
    <lineage>
        <taxon>Bacteria</taxon>
        <taxon>Bacillati</taxon>
        <taxon>Bacillota</taxon>
        <taxon>Clostridia</taxon>
        <taxon>Lachnospirales</taxon>
        <taxon>Lachnospiraceae</taxon>
        <taxon>Sellimonas</taxon>
    </lineage>
</organism>
<feature type="transmembrane region" description="Helical" evidence="7">
    <location>
        <begin position="199"/>
        <end position="217"/>
    </location>
</feature>
<dbReference type="RefSeq" id="WP_087166562.1">
    <property type="nucleotide sequence ID" value="NZ_BSCH01000015.1"/>
</dbReference>
<evidence type="ECO:0000256" key="6">
    <source>
        <dbReference type="SAM" id="Coils"/>
    </source>
</evidence>
<evidence type="ECO:0000313" key="9">
    <source>
        <dbReference type="EMBL" id="GLG90912.1"/>
    </source>
</evidence>
<keyword evidence="6" id="KW-0175">Coiled coil</keyword>
<gene>
    <name evidence="9" type="ORF">Selli2_23390</name>
</gene>
<reference evidence="9" key="1">
    <citation type="submission" date="2022-11" db="EMBL/GenBank/DDBJ databases">
        <title>Draft genome sequence of Sellimonas catena strain 18CBH55.</title>
        <authorList>
            <person name="Atsushi H."/>
            <person name="Moriya O."/>
            <person name="Mitsuo S."/>
        </authorList>
    </citation>
    <scope>NUCLEOTIDE SEQUENCE</scope>
    <source>
        <strain evidence="9">18CBH55</strain>
    </source>
</reference>
<evidence type="ECO:0000256" key="1">
    <source>
        <dbReference type="ARBA" id="ARBA00004651"/>
    </source>
</evidence>
<dbReference type="GO" id="GO:0005886">
    <property type="term" value="C:plasma membrane"/>
    <property type="evidence" value="ECO:0007669"/>
    <property type="project" value="UniProtKB-SubCell"/>
</dbReference>
<comment type="caution">
    <text evidence="9">The sequence shown here is derived from an EMBL/GenBank/DDBJ whole genome shotgun (WGS) entry which is preliminary data.</text>
</comment>
<reference evidence="9" key="2">
    <citation type="submission" date="2022-11" db="EMBL/GenBank/DDBJ databases">
        <title>Draft genome sequence of Sellimonas catena strain 18CBH55.</title>
        <authorList>
            <person name="Hisatomi A."/>
            <person name="Ohkuma M."/>
            <person name="Sakamoto M."/>
        </authorList>
    </citation>
    <scope>NUCLEOTIDE SEQUENCE</scope>
    <source>
        <strain evidence="9">18CBH55</strain>
    </source>
</reference>
<keyword evidence="2" id="KW-1003">Cell membrane</keyword>
<feature type="transmembrane region" description="Helical" evidence="7">
    <location>
        <begin position="232"/>
        <end position="252"/>
    </location>
</feature>
<feature type="transmembrane region" description="Helical" evidence="7">
    <location>
        <begin position="46"/>
        <end position="63"/>
    </location>
</feature>
<reference evidence="9" key="3">
    <citation type="journal article" date="2023" name="Int. J. Syst. Evol. Microbiol.">
        <title>Sellimonas catena sp. nov., isolated from human faeces.</title>
        <authorList>
            <person name="Hisatomi A."/>
            <person name="Ohkuma M."/>
            <person name="Sakamoto M."/>
        </authorList>
    </citation>
    <scope>NUCLEOTIDE SEQUENCE</scope>
    <source>
        <strain evidence="9">18CBH55</strain>
    </source>
</reference>
<name>A0A9W6CGN3_9FIRM</name>
<evidence type="ECO:0000256" key="7">
    <source>
        <dbReference type="SAM" id="Phobius"/>
    </source>
</evidence>
<dbReference type="EMBL" id="BSCH01000015">
    <property type="protein sequence ID" value="GLG90912.1"/>
    <property type="molecule type" value="Genomic_DNA"/>
</dbReference>
<protein>
    <recommendedName>
        <fullName evidence="8">Type II secretion system protein GspF domain-containing protein</fullName>
    </recommendedName>
</protein>
<evidence type="ECO:0000313" key="10">
    <source>
        <dbReference type="Proteomes" id="UP001145094"/>
    </source>
</evidence>
<dbReference type="Pfam" id="PF00482">
    <property type="entry name" value="T2SSF"/>
    <property type="match status" value="1"/>
</dbReference>